<dbReference type="InterPro" id="IPR020843">
    <property type="entry name" value="ER"/>
</dbReference>
<evidence type="ECO:0000256" key="2">
    <source>
        <dbReference type="SAM" id="MobiDB-lite"/>
    </source>
</evidence>
<dbReference type="EMBL" id="QXIL01000013">
    <property type="protein sequence ID" value="RXI78323.1"/>
    <property type="molecule type" value="Genomic_DNA"/>
</dbReference>
<evidence type="ECO:0000313" key="5">
    <source>
        <dbReference type="Proteomes" id="UP000290602"/>
    </source>
</evidence>
<reference evidence="4 5" key="1">
    <citation type="submission" date="2018-08" db="EMBL/GenBank/DDBJ databases">
        <title>Lactobacillus suantsai sp. nov., isolated from traditional fermented suan-tsai in Taiwan.</title>
        <authorList>
            <person name="Huang C.-H."/>
        </authorList>
    </citation>
    <scope>NUCLEOTIDE SEQUENCE [LARGE SCALE GENOMIC DNA]</scope>
    <source>
        <strain evidence="4 5">BCRC 12945</strain>
    </source>
</reference>
<dbReference type="PANTHER" id="PTHR11695">
    <property type="entry name" value="ALCOHOL DEHYDROGENASE RELATED"/>
    <property type="match status" value="1"/>
</dbReference>
<keyword evidence="5" id="KW-1185">Reference proteome</keyword>
<dbReference type="InterPro" id="IPR011032">
    <property type="entry name" value="GroES-like_sf"/>
</dbReference>
<accession>A0A4Q0VGY6</accession>
<dbReference type="Gene3D" id="3.40.50.720">
    <property type="entry name" value="NAD(P)-binding Rossmann-like Domain"/>
    <property type="match status" value="1"/>
</dbReference>
<dbReference type="OrthoDB" id="9792162at2"/>
<feature type="region of interest" description="Disordered" evidence="2">
    <location>
        <begin position="294"/>
        <end position="317"/>
    </location>
</feature>
<evidence type="ECO:0000259" key="3">
    <source>
        <dbReference type="SMART" id="SM00829"/>
    </source>
</evidence>
<dbReference type="InterPro" id="IPR013154">
    <property type="entry name" value="ADH-like_N"/>
</dbReference>
<keyword evidence="1" id="KW-0560">Oxidoreductase</keyword>
<dbReference type="CDD" id="cd05289">
    <property type="entry name" value="MDR_like_2"/>
    <property type="match status" value="1"/>
</dbReference>
<dbReference type="PROSITE" id="PS01162">
    <property type="entry name" value="QOR_ZETA_CRYSTAL"/>
    <property type="match status" value="1"/>
</dbReference>
<dbReference type="SMART" id="SM00829">
    <property type="entry name" value="PKS_ER"/>
    <property type="match status" value="1"/>
</dbReference>
<dbReference type="Pfam" id="PF08240">
    <property type="entry name" value="ADH_N"/>
    <property type="match status" value="1"/>
</dbReference>
<dbReference type="Gene3D" id="3.90.180.10">
    <property type="entry name" value="Medium-chain alcohol dehydrogenases, catalytic domain"/>
    <property type="match status" value="1"/>
</dbReference>
<dbReference type="Proteomes" id="UP000290602">
    <property type="component" value="Unassembled WGS sequence"/>
</dbReference>
<protein>
    <submittedName>
        <fullName evidence="4">NADP-dependent oxidoreductase</fullName>
    </submittedName>
</protein>
<evidence type="ECO:0000313" key="4">
    <source>
        <dbReference type="EMBL" id="RXI78323.1"/>
    </source>
</evidence>
<name>A0A4Q0VGY6_9LACO</name>
<sequence>MQAVIIDQYGSPDELHMTTLPQPEIADDEVLVAVAATSINPIDWKARQGLLKSQFDWDFPVVLGWDLAGTIVKVGAKIHDFKVGDDVFARPDIYADGRRGTYAEFAAVKEDKLAHKPAELSFEQAAAMPLAGLTAYQVIHDRLKVQAGEKVLIQAGAGGVGLNAIQIAKALGAEVTTTASADHHDLLKSIGADHIIDYHDTKITDVLHDYDAVFDTINAIDDGIAVLKPTGRLVTIDGAPTDAQKAQGPDVSSWWLLPNGRELAILGDMVVAGQLRVIIDQVFPFTTAGLRDAHRHSETSHSAGKLVIDVDPEKNAD</sequence>
<feature type="domain" description="Enoyl reductase (ER)" evidence="3">
    <location>
        <begin position="10"/>
        <end position="308"/>
    </location>
</feature>
<gene>
    <name evidence="4" type="ORF">DXH47_07590</name>
</gene>
<dbReference type="InterPro" id="IPR036291">
    <property type="entry name" value="NAD(P)-bd_dom_sf"/>
</dbReference>
<evidence type="ECO:0000256" key="1">
    <source>
        <dbReference type="ARBA" id="ARBA00023002"/>
    </source>
</evidence>
<dbReference type="RefSeq" id="WP_129032753.1">
    <property type="nucleotide sequence ID" value="NZ_QXIL01000013.1"/>
</dbReference>
<organism evidence="4 5">
    <name type="scientific">Levilactobacillus suantsaii</name>
    <dbReference type="NCBI Taxonomy" id="2292255"/>
    <lineage>
        <taxon>Bacteria</taxon>
        <taxon>Bacillati</taxon>
        <taxon>Bacillota</taxon>
        <taxon>Bacilli</taxon>
        <taxon>Lactobacillales</taxon>
        <taxon>Lactobacillaceae</taxon>
        <taxon>Levilactobacillus</taxon>
    </lineage>
</organism>
<proteinExistence type="predicted"/>
<dbReference type="SUPFAM" id="SSF51735">
    <property type="entry name" value="NAD(P)-binding Rossmann-fold domains"/>
    <property type="match status" value="1"/>
</dbReference>
<dbReference type="PANTHER" id="PTHR11695:SF294">
    <property type="entry name" value="RETICULON-4-INTERACTING PROTEIN 1, MITOCHONDRIAL"/>
    <property type="match status" value="1"/>
</dbReference>
<dbReference type="Pfam" id="PF13602">
    <property type="entry name" value="ADH_zinc_N_2"/>
    <property type="match status" value="1"/>
</dbReference>
<dbReference type="InterPro" id="IPR050700">
    <property type="entry name" value="YIM1/Zinc_Alcohol_DH_Fams"/>
</dbReference>
<dbReference type="GO" id="GO:0008270">
    <property type="term" value="F:zinc ion binding"/>
    <property type="evidence" value="ECO:0007669"/>
    <property type="project" value="InterPro"/>
</dbReference>
<comment type="caution">
    <text evidence="4">The sequence shown here is derived from an EMBL/GenBank/DDBJ whole genome shotgun (WGS) entry which is preliminary data.</text>
</comment>
<dbReference type="GO" id="GO:0016491">
    <property type="term" value="F:oxidoreductase activity"/>
    <property type="evidence" value="ECO:0007669"/>
    <property type="project" value="UniProtKB-KW"/>
</dbReference>
<dbReference type="AlphaFoldDB" id="A0A4Q0VGY6"/>
<dbReference type="InterPro" id="IPR002364">
    <property type="entry name" value="Quin_OxRdtase/zeta-crystal_CS"/>
</dbReference>
<dbReference type="SUPFAM" id="SSF50129">
    <property type="entry name" value="GroES-like"/>
    <property type="match status" value="1"/>
</dbReference>